<dbReference type="EMBL" id="SNYJ01000002">
    <property type="protein sequence ID" value="TDQ42031.1"/>
    <property type="molecule type" value="Genomic_DNA"/>
</dbReference>
<evidence type="ECO:0000256" key="5">
    <source>
        <dbReference type="ARBA" id="ARBA00023163"/>
    </source>
</evidence>
<dbReference type="NCBIfam" id="TIGR02950">
    <property type="entry name" value="SigM_subfam"/>
    <property type="match status" value="1"/>
</dbReference>
<dbReference type="InterPro" id="IPR014296">
    <property type="entry name" value="RNA_pol_sigma-M_bacilli"/>
</dbReference>
<keyword evidence="5 6" id="KW-0804">Transcription</keyword>
<dbReference type="Proteomes" id="UP000295632">
    <property type="component" value="Unassembled WGS sequence"/>
</dbReference>
<dbReference type="InterPro" id="IPR000838">
    <property type="entry name" value="RNA_pol_sigma70_ECF_CS"/>
</dbReference>
<name>A0A4R6U6V4_9BACI</name>
<accession>A0A4R6U6V4</accession>
<evidence type="ECO:0000313" key="9">
    <source>
        <dbReference type="EMBL" id="TDQ42031.1"/>
    </source>
</evidence>
<dbReference type="AlphaFoldDB" id="A0A4R6U6V4"/>
<gene>
    <name evidence="9" type="ORF">EV213_10259</name>
</gene>
<evidence type="ECO:0000256" key="1">
    <source>
        <dbReference type="ARBA" id="ARBA00010641"/>
    </source>
</evidence>
<keyword evidence="3 6" id="KW-0731">Sigma factor</keyword>
<dbReference type="Pfam" id="PF04542">
    <property type="entry name" value="Sigma70_r2"/>
    <property type="match status" value="1"/>
</dbReference>
<feature type="domain" description="RNA polymerase sigma factor 70 region 4 type 2" evidence="8">
    <location>
        <begin position="103"/>
        <end position="155"/>
    </location>
</feature>
<dbReference type="InterPro" id="IPR014284">
    <property type="entry name" value="RNA_pol_sigma-70_dom"/>
</dbReference>
<dbReference type="InterPro" id="IPR013324">
    <property type="entry name" value="RNA_pol_sigma_r3/r4-like"/>
</dbReference>
<comment type="similarity">
    <text evidence="1 6">Belongs to the sigma-70 factor family. ECF subfamily.</text>
</comment>
<reference evidence="9 10" key="1">
    <citation type="submission" date="2019-03" db="EMBL/GenBank/DDBJ databases">
        <title>Genomic Encyclopedia of Type Strains, Phase IV (KMG-IV): sequencing the most valuable type-strain genomes for metagenomic binning, comparative biology and taxonomic classification.</title>
        <authorList>
            <person name="Goeker M."/>
        </authorList>
    </citation>
    <scope>NUCLEOTIDE SEQUENCE [LARGE SCALE GENOMIC DNA]</scope>
    <source>
        <strain evidence="9 10">DSM 28697</strain>
    </source>
</reference>
<keyword evidence="2 6" id="KW-0805">Transcription regulation</keyword>
<dbReference type="InterPro" id="IPR013249">
    <property type="entry name" value="RNA_pol_sigma70_r4_t2"/>
</dbReference>
<sequence length="164" mass="19661">MEKQTTEDIFTYYAQDVYHYLLVLTRNHHQAEDILQETFLRAYLHLPSYRGERVKAWLLTVAYRAFIDMQRKESRVQHLHDETMLPSGARSVEEKILHNETIQELRQEIQQLPHQQRHAVLLVDFQELSYMEATAILDMSLPLFKTALFRGRQKLRKWRAKHEG</sequence>
<dbReference type="GO" id="GO:0016987">
    <property type="term" value="F:sigma factor activity"/>
    <property type="evidence" value="ECO:0007669"/>
    <property type="project" value="UniProtKB-KW"/>
</dbReference>
<dbReference type="PANTHER" id="PTHR43133:SF52">
    <property type="entry name" value="ECF RNA POLYMERASE SIGMA FACTOR SIGL"/>
    <property type="match status" value="1"/>
</dbReference>
<dbReference type="OrthoDB" id="9795666at2"/>
<proteinExistence type="inferred from homology"/>
<evidence type="ECO:0000256" key="6">
    <source>
        <dbReference type="RuleBase" id="RU000716"/>
    </source>
</evidence>
<dbReference type="InterPro" id="IPR036388">
    <property type="entry name" value="WH-like_DNA-bd_sf"/>
</dbReference>
<dbReference type="RefSeq" id="WP_133578930.1">
    <property type="nucleotide sequence ID" value="NZ_SNYJ01000002.1"/>
</dbReference>
<dbReference type="InterPro" id="IPR007627">
    <property type="entry name" value="RNA_pol_sigma70_r2"/>
</dbReference>
<dbReference type="SUPFAM" id="SSF88946">
    <property type="entry name" value="Sigma2 domain of RNA polymerase sigma factors"/>
    <property type="match status" value="1"/>
</dbReference>
<keyword evidence="4 6" id="KW-0238">DNA-binding</keyword>
<dbReference type="GO" id="GO:0006950">
    <property type="term" value="P:response to stress"/>
    <property type="evidence" value="ECO:0007669"/>
    <property type="project" value="UniProtKB-ARBA"/>
</dbReference>
<evidence type="ECO:0000256" key="3">
    <source>
        <dbReference type="ARBA" id="ARBA00023082"/>
    </source>
</evidence>
<dbReference type="SUPFAM" id="SSF88659">
    <property type="entry name" value="Sigma3 and sigma4 domains of RNA polymerase sigma factors"/>
    <property type="match status" value="1"/>
</dbReference>
<dbReference type="InterPro" id="IPR013325">
    <property type="entry name" value="RNA_pol_sigma_r2"/>
</dbReference>
<feature type="domain" description="RNA polymerase sigma-70 region 2" evidence="7">
    <location>
        <begin position="10"/>
        <end position="75"/>
    </location>
</feature>
<evidence type="ECO:0000259" key="8">
    <source>
        <dbReference type="Pfam" id="PF08281"/>
    </source>
</evidence>
<protein>
    <recommendedName>
        <fullName evidence="6">RNA polymerase sigma factor</fullName>
    </recommendedName>
</protein>
<dbReference type="PANTHER" id="PTHR43133">
    <property type="entry name" value="RNA POLYMERASE ECF-TYPE SIGMA FACTO"/>
    <property type="match status" value="1"/>
</dbReference>
<comment type="caution">
    <text evidence="9">The sequence shown here is derived from an EMBL/GenBank/DDBJ whole genome shotgun (WGS) entry which is preliminary data.</text>
</comment>
<evidence type="ECO:0000256" key="2">
    <source>
        <dbReference type="ARBA" id="ARBA00023015"/>
    </source>
</evidence>
<dbReference type="Gene3D" id="1.10.1740.10">
    <property type="match status" value="1"/>
</dbReference>
<dbReference type="InterPro" id="IPR039425">
    <property type="entry name" value="RNA_pol_sigma-70-like"/>
</dbReference>
<evidence type="ECO:0000256" key="4">
    <source>
        <dbReference type="ARBA" id="ARBA00023125"/>
    </source>
</evidence>
<dbReference type="PROSITE" id="PS01063">
    <property type="entry name" value="SIGMA70_ECF"/>
    <property type="match status" value="1"/>
</dbReference>
<evidence type="ECO:0000259" key="7">
    <source>
        <dbReference type="Pfam" id="PF04542"/>
    </source>
</evidence>
<keyword evidence="10" id="KW-1185">Reference proteome</keyword>
<dbReference type="Gene3D" id="1.10.10.10">
    <property type="entry name" value="Winged helix-like DNA-binding domain superfamily/Winged helix DNA-binding domain"/>
    <property type="match status" value="1"/>
</dbReference>
<organism evidence="9 10">
    <name type="scientific">Aureibacillus halotolerans</name>
    <dbReference type="NCBI Taxonomy" id="1508390"/>
    <lineage>
        <taxon>Bacteria</taxon>
        <taxon>Bacillati</taxon>
        <taxon>Bacillota</taxon>
        <taxon>Bacilli</taxon>
        <taxon>Bacillales</taxon>
        <taxon>Bacillaceae</taxon>
        <taxon>Aureibacillus</taxon>
    </lineage>
</organism>
<evidence type="ECO:0000313" key="10">
    <source>
        <dbReference type="Proteomes" id="UP000295632"/>
    </source>
</evidence>
<dbReference type="Pfam" id="PF08281">
    <property type="entry name" value="Sigma70_r4_2"/>
    <property type="match status" value="1"/>
</dbReference>
<dbReference type="GO" id="GO:0003677">
    <property type="term" value="F:DNA binding"/>
    <property type="evidence" value="ECO:0007669"/>
    <property type="project" value="UniProtKB-KW"/>
</dbReference>
<dbReference type="GO" id="GO:0006352">
    <property type="term" value="P:DNA-templated transcription initiation"/>
    <property type="evidence" value="ECO:0007669"/>
    <property type="project" value="InterPro"/>
</dbReference>
<dbReference type="NCBIfam" id="TIGR02937">
    <property type="entry name" value="sigma70-ECF"/>
    <property type="match status" value="1"/>
</dbReference>